<evidence type="ECO:0000313" key="6">
    <source>
        <dbReference type="Proteomes" id="UP000053370"/>
    </source>
</evidence>
<dbReference type="AlphaFoldDB" id="A0A0S7BWA8"/>
<dbReference type="OrthoDB" id="9772751at2"/>
<name>A0A0S7BWA8_9CHLR</name>
<dbReference type="Pfam" id="PF08241">
    <property type="entry name" value="Methyltransf_11"/>
    <property type="match status" value="1"/>
</dbReference>
<dbReference type="InterPro" id="IPR013216">
    <property type="entry name" value="Methyltransf_11"/>
</dbReference>
<evidence type="ECO:0000256" key="2">
    <source>
        <dbReference type="ARBA" id="ARBA00022603"/>
    </source>
</evidence>
<gene>
    <name evidence="5" type="ORF">ATC1_13983</name>
</gene>
<sequence>MIIPAKRPHLTDLWHRFLFNTIAPVYGTFYDHQTKRFSVVLTTVSTEINLDSYKTIADIGCGPGALTSVLRDKGMQPTGVDRASRMLATAKKNPGNHSIPFIQADVLEQLPFADKTFDVSIAAYVAHGMQKEDRSRLYTEMSRITKEKVIIYDYGRNWAALTAMIEWLEQSDYKRFIHSARDEMVDCRSARGRCFSAVKMVEISTLAAWYICTPV</sequence>
<dbReference type="SUPFAM" id="SSF53335">
    <property type="entry name" value="S-adenosyl-L-methionine-dependent methyltransferases"/>
    <property type="match status" value="1"/>
</dbReference>
<dbReference type="STRING" id="1678840.ATC1_13983"/>
<dbReference type="PANTHER" id="PTHR44942:SF4">
    <property type="entry name" value="METHYLTRANSFERASE TYPE 11 DOMAIN-CONTAINING PROTEIN"/>
    <property type="match status" value="1"/>
</dbReference>
<dbReference type="GO" id="GO:0008757">
    <property type="term" value="F:S-adenosylmethionine-dependent methyltransferase activity"/>
    <property type="evidence" value="ECO:0007669"/>
    <property type="project" value="InterPro"/>
</dbReference>
<dbReference type="GO" id="GO:0032259">
    <property type="term" value="P:methylation"/>
    <property type="evidence" value="ECO:0007669"/>
    <property type="project" value="UniProtKB-KW"/>
</dbReference>
<dbReference type="InterPro" id="IPR029063">
    <property type="entry name" value="SAM-dependent_MTases_sf"/>
</dbReference>
<evidence type="ECO:0000259" key="4">
    <source>
        <dbReference type="Pfam" id="PF08241"/>
    </source>
</evidence>
<keyword evidence="2 5" id="KW-0489">Methyltransferase</keyword>
<comment type="similarity">
    <text evidence="1">Belongs to the methyltransferase superfamily.</text>
</comment>
<keyword evidence="3 5" id="KW-0808">Transferase</keyword>
<evidence type="ECO:0000313" key="5">
    <source>
        <dbReference type="EMBL" id="GAP41001.1"/>
    </source>
</evidence>
<evidence type="ECO:0000256" key="3">
    <source>
        <dbReference type="ARBA" id="ARBA00022679"/>
    </source>
</evidence>
<reference evidence="5" key="1">
    <citation type="journal article" date="2015" name="Genome Announc.">
        <title>Draft Genome Sequence of Anaerolineae Strain TC1, a Novel Isolate from a Methanogenic Wastewater Treatment System.</title>
        <authorList>
            <person name="Matsuura N."/>
            <person name="Tourlousse D.M."/>
            <person name="Sun L."/>
            <person name="Toyonaga M."/>
            <person name="Kuroda K."/>
            <person name="Ohashi A."/>
            <person name="Cruz R."/>
            <person name="Yamaguchi T."/>
            <person name="Sekiguchi Y."/>
        </authorList>
    </citation>
    <scope>NUCLEOTIDE SEQUENCE [LARGE SCALE GENOMIC DNA]</scope>
    <source>
        <strain evidence="5">TC1</strain>
    </source>
</reference>
<keyword evidence="6" id="KW-1185">Reference proteome</keyword>
<accession>A0A0S7BWA8</accession>
<dbReference type="InterPro" id="IPR051052">
    <property type="entry name" value="Diverse_substrate_MTase"/>
</dbReference>
<dbReference type="Proteomes" id="UP000053370">
    <property type="component" value="Unassembled WGS sequence"/>
</dbReference>
<dbReference type="Gene3D" id="3.40.50.150">
    <property type="entry name" value="Vaccinia Virus protein VP39"/>
    <property type="match status" value="1"/>
</dbReference>
<dbReference type="PANTHER" id="PTHR44942">
    <property type="entry name" value="METHYLTRANSF_11 DOMAIN-CONTAINING PROTEIN"/>
    <property type="match status" value="1"/>
</dbReference>
<organism evidence="5">
    <name type="scientific">Flexilinea flocculi</name>
    <dbReference type="NCBI Taxonomy" id="1678840"/>
    <lineage>
        <taxon>Bacteria</taxon>
        <taxon>Bacillati</taxon>
        <taxon>Chloroflexota</taxon>
        <taxon>Anaerolineae</taxon>
        <taxon>Anaerolineales</taxon>
        <taxon>Anaerolineaceae</taxon>
        <taxon>Flexilinea</taxon>
    </lineage>
</organism>
<proteinExistence type="inferred from homology"/>
<protein>
    <submittedName>
        <fullName evidence="5">Protein containing methyltransferase domain</fullName>
    </submittedName>
</protein>
<dbReference type="CDD" id="cd02440">
    <property type="entry name" value="AdoMet_MTases"/>
    <property type="match status" value="1"/>
</dbReference>
<dbReference type="EMBL" id="DF968181">
    <property type="protein sequence ID" value="GAP41001.1"/>
    <property type="molecule type" value="Genomic_DNA"/>
</dbReference>
<feature type="domain" description="Methyltransferase type 11" evidence="4">
    <location>
        <begin position="58"/>
        <end position="148"/>
    </location>
</feature>
<evidence type="ECO:0000256" key="1">
    <source>
        <dbReference type="ARBA" id="ARBA00008361"/>
    </source>
</evidence>